<reference evidence="2 3" key="1">
    <citation type="journal article" date="2009" name="Genome Res.">
        <title>Comparative genomics of protoploid Saccharomycetaceae.</title>
        <authorList>
            <consortium name="The Genolevures Consortium"/>
            <person name="Souciet J.-L."/>
            <person name="Dujon B."/>
            <person name="Gaillardin C."/>
            <person name="Johnston M."/>
            <person name="Baret P.V."/>
            <person name="Cliften P."/>
            <person name="Sherman D.J."/>
            <person name="Weissenbach J."/>
            <person name="Westhof E."/>
            <person name="Wincker P."/>
            <person name="Jubin C."/>
            <person name="Poulain J."/>
            <person name="Barbe V."/>
            <person name="Segurens B."/>
            <person name="Artiguenave F."/>
            <person name="Anthouard V."/>
            <person name="Vacherie B."/>
            <person name="Val M.-E."/>
            <person name="Fulton R.S."/>
            <person name="Minx P."/>
            <person name="Wilson R."/>
            <person name="Durrens P."/>
            <person name="Jean G."/>
            <person name="Marck C."/>
            <person name="Martin T."/>
            <person name="Nikolski M."/>
            <person name="Rolland T."/>
            <person name="Seret M.-L."/>
            <person name="Casaregola S."/>
            <person name="Despons L."/>
            <person name="Fairhead C."/>
            <person name="Fischer G."/>
            <person name="Lafontaine I."/>
            <person name="Leh V."/>
            <person name="Lemaire M."/>
            <person name="de Montigny J."/>
            <person name="Neuveglise C."/>
            <person name="Thierry A."/>
            <person name="Blanc-Lenfle I."/>
            <person name="Bleykasten C."/>
            <person name="Diffels J."/>
            <person name="Fritsch E."/>
            <person name="Frangeul L."/>
            <person name="Goeffon A."/>
            <person name="Jauniaux N."/>
            <person name="Kachouri-Lafond R."/>
            <person name="Payen C."/>
            <person name="Potier S."/>
            <person name="Pribylova L."/>
            <person name="Ozanne C."/>
            <person name="Richard G.-F."/>
            <person name="Sacerdot C."/>
            <person name="Straub M.-L."/>
            <person name="Talla E."/>
        </authorList>
    </citation>
    <scope>NUCLEOTIDE SEQUENCE [LARGE SCALE GENOMIC DNA]</scope>
    <source>
        <strain evidence="3">ATCC 56472 / CBS 6340 / NRRL Y-8284</strain>
    </source>
</reference>
<sequence>MLDDLPLEIIECVARYLPQGDRIRLTYVSSRLRSKVLPIIYRNIYLNETPCAPSDADPLLGNNWSCLSIPRPHFQYADSKLKALTRSLERSSLLSSYVEVVYCTWHLDLGILRGFLAVLVRKAHNLREFRNFLHLELATDLKAVGSRLRSLDLPPPGILPQKLVSKSYLSLLGDLVRHSQLDSLTSLNIYLDPGIFCSNYAPGMRKLRLRKLGLSLRGDKYNCSCFKAPRLAYSNIFDPNYLEKLTILSWHEKQDIDIYEQYHLFELLDFKNLKELTLMSFFANDSFLQECIRSFGQLRRLKLDYMFGHSLGSNIIELLAQSPSQKTLHYLDLKFWELDPYLVTIEQGRRSRFEINEICKCESCKDVFRNIIRKKLFPSQSALNIQSIEDVTKRDIITKIISVDPIVPYARFVDTRPGMLFVEDPVLGNARTINKALGVAESSESAFTRSDIVRVYHAHVHSMKRTFDYFLQKFPSLKFLSVNDVPTMVCEGPGGQHYNMPVFNSAGYLSNQIYEVVDEESLFA</sequence>
<evidence type="ECO:0000259" key="1">
    <source>
        <dbReference type="PROSITE" id="PS50181"/>
    </source>
</evidence>
<dbReference type="FunCoup" id="C5DMZ1">
    <property type="interactions" value="59"/>
</dbReference>
<feature type="domain" description="F-box" evidence="1">
    <location>
        <begin position="1"/>
        <end position="44"/>
    </location>
</feature>
<dbReference type="OrthoDB" id="4060589at2759"/>
<protein>
    <submittedName>
        <fullName evidence="2">KLTH0G12826p</fullName>
    </submittedName>
</protein>
<dbReference type="PROSITE" id="PS50181">
    <property type="entry name" value="FBOX"/>
    <property type="match status" value="1"/>
</dbReference>
<keyword evidence="3" id="KW-1185">Reference proteome</keyword>
<dbReference type="InParanoid" id="C5DMZ1"/>
<dbReference type="KEGG" id="lth:KLTH0G12826g"/>
<proteinExistence type="predicted"/>
<dbReference type="HOGENOM" id="CLU_020929_1_0_1"/>
<dbReference type="AlphaFoldDB" id="C5DMZ1"/>
<dbReference type="Pfam" id="PF00646">
    <property type="entry name" value="F-box"/>
    <property type="match status" value="1"/>
</dbReference>
<name>C5DMZ1_LACTC</name>
<organism evidence="2 3">
    <name type="scientific">Lachancea thermotolerans (strain ATCC 56472 / CBS 6340 / NRRL Y-8284)</name>
    <name type="common">Yeast</name>
    <name type="synonym">Kluyveromyces thermotolerans</name>
    <dbReference type="NCBI Taxonomy" id="559295"/>
    <lineage>
        <taxon>Eukaryota</taxon>
        <taxon>Fungi</taxon>
        <taxon>Dikarya</taxon>
        <taxon>Ascomycota</taxon>
        <taxon>Saccharomycotina</taxon>
        <taxon>Saccharomycetes</taxon>
        <taxon>Saccharomycetales</taxon>
        <taxon>Saccharomycetaceae</taxon>
        <taxon>Lachancea</taxon>
    </lineage>
</organism>
<evidence type="ECO:0000313" key="3">
    <source>
        <dbReference type="Proteomes" id="UP000002036"/>
    </source>
</evidence>
<dbReference type="InterPro" id="IPR036047">
    <property type="entry name" value="F-box-like_dom_sf"/>
</dbReference>
<dbReference type="eggNOG" id="ENOG502QTK4">
    <property type="taxonomic scope" value="Eukaryota"/>
</dbReference>
<dbReference type="SUPFAM" id="SSF81383">
    <property type="entry name" value="F-box domain"/>
    <property type="match status" value="1"/>
</dbReference>
<accession>C5DMZ1</accession>
<dbReference type="InterPro" id="IPR001810">
    <property type="entry name" value="F-box_dom"/>
</dbReference>
<dbReference type="Proteomes" id="UP000002036">
    <property type="component" value="Chromosome G"/>
</dbReference>
<dbReference type="OMA" id="DEHQRCN"/>
<evidence type="ECO:0000313" key="2">
    <source>
        <dbReference type="EMBL" id="CAR25152.1"/>
    </source>
</evidence>
<dbReference type="RefSeq" id="XP_002555589.1">
    <property type="nucleotide sequence ID" value="XM_002555543.1"/>
</dbReference>
<dbReference type="EMBL" id="CU928171">
    <property type="protein sequence ID" value="CAR25152.1"/>
    <property type="molecule type" value="Genomic_DNA"/>
</dbReference>
<dbReference type="GeneID" id="8294189"/>
<gene>
    <name evidence="2" type="ordered locus">KLTH0G12826g</name>
</gene>